<feature type="domain" description="Acyl-CoA thioesterase-like C-terminal" evidence="3">
    <location>
        <begin position="178"/>
        <end position="322"/>
    </location>
</feature>
<dbReference type="InterPro" id="IPR042171">
    <property type="entry name" value="Acyl-CoA_hotdog"/>
</dbReference>
<sequence>MASEKARTVVPLSDATKVEKLDSHTYLINLDKTYCIGAVPNGGYTASCILSAARAHLESRDQPDALAAHFEFPRRTTAGPAIITIEEVKLGAQLSTLHLTLWQDGLIQQAPWTTANVSRRCVLAYATQMNQRTYTGMSIPTGYESSPDAALPSPAPDFTSFKTKHGDDGWEEQEMPTSQLLQSLQKWRFYHPRGGRPLTPGVMDLWMCLASGERIMQLALPYVGKCVPDSVVSWRPCQTPEATTKKPEREEKGGRDHPRDGLWFPTVSMNLEVKMALPEDGVEWLNMRVTSKQMKDGRFDLDVLVRDVDGQLVALGHQVALISTMEKNRNKEATSAKASL</sequence>
<dbReference type="InterPro" id="IPR029069">
    <property type="entry name" value="HotDog_dom_sf"/>
</dbReference>
<evidence type="ECO:0000313" key="4">
    <source>
        <dbReference type="EMBL" id="KAF3762471.1"/>
    </source>
</evidence>
<evidence type="ECO:0000259" key="3">
    <source>
        <dbReference type="Pfam" id="PF20789"/>
    </source>
</evidence>
<dbReference type="PANTHER" id="PTHR38110:SF1">
    <property type="entry name" value="THIOESTERASE DOMAIN-CONTAINING PROTEIN"/>
    <property type="match status" value="1"/>
</dbReference>
<evidence type="ECO:0000259" key="2">
    <source>
        <dbReference type="Pfam" id="PF13622"/>
    </source>
</evidence>
<protein>
    <recommendedName>
        <fullName evidence="6">Thioesterase family protein</fullName>
    </recommendedName>
</protein>
<dbReference type="Gene3D" id="2.40.160.210">
    <property type="entry name" value="Acyl-CoA thioesterase, double hotdog domain"/>
    <property type="match status" value="1"/>
</dbReference>
<proteinExistence type="predicted"/>
<feature type="region of interest" description="Disordered" evidence="1">
    <location>
        <begin position="237"/>
        <end position="261"/>
    </location>
</feature>
<keyword evidence="5" id="KW-1185">Reference proteome</keyword>
<dbReference type="InterPro" id="IPR049449">
    <property type="entry name" value="TesB_ACOT8-like_N"/>
</dbReference>
<gene>
    <name evidence="4" type="ORF">M406DRAFT_45714</name>
</gene>
<evidence type="ECO:0008006" key="6">
    <source>
        <dbReference type="Google" id="ProtNLM"/>
    </source>
</evidence>
<dbReference type="AlphaFoldDB" id="A0A9P5CLW6"/>
<feature type="compositionally biased region" description="Basic and acidic residues" evidence="1">
    <location>
        <begin position="243"/>
        <end position="260"/>
    </location>
</feature>
<dbReference type="SUPFAM" id="SSF54637">
    <property type="entry name" value="Thioesterase/thiol ester dehydrase-isomerase"/>
    <property type="match status" value="2"/>
</dbReference>
<dbReference type="InterPro" id="IPR052389">
    <property type="entry name" value="Sec_Metab_Biosynth-Assoc"/>
</dbReference>
<dbReference type="Pfam" id="PF13622">
    <property type="entry name" value="4HBT_3"/>
    <property type="match status" value="1"/>
</dbReference>
<name>A0A9P5CLW6_CRYP1</name>
<dbReference type="OrthoDB" id="2532955at2759"/>
<feature type="domain" description="Acyl-CoA thioesterase-like N-terminal HotDog" evidence="2">
    <location>
        <begin position="33"/>
        <end position="120"/>
    </location>
</feature>
<dbReference type="PANTHER" id="PTHR38110">
    <property type="entry name" value="CHROMOSOME 23, WHOLE GENOME SHOTGUN SEQUENCE"/>
    <property type="match status" value="1"/>
</dbReference>
<dbReference type="GeneID" id="63841414"/>
<dbReference type="EMBL" id="MU032350">
    <property type="protein sequence ID" value="KAF3762471.1"/>
    <property type="molecule type" value="Genomic_DNA"/>
</dbReference>
<dbReference type="Pfam" id="PF20789">
    <property type="entry name" value="4HBT_3C"/>
    <property type="match status" value="1"/>
</dbReference>
<accession>A0A9P5CLW6</accession>
<dbReference type="RefSeq" id="XP_040773450.1">
    <property type="nucleotide sequence ID" value="XM_040924285.1"/>
</dbReference>
<dbReference type="Proteomes" id="UP000803844">
    <property type="component" value="Unassembled WGS sequence"/>
</dbReference>
<evidence type="ECO:0000313" key="5">
    <source>
        <dbReference type="Proteomes" id="UP000803844"/>
    </source>
</evidence>
<dbReference type="InterPro" id="IPR049450">
    <property type="entry name" value="ACOT8-like_C"/>
</dbReference>
<reference evidence="4" key="1">
    <citation type="journal article" date="2020" name="Phytopathology">
        <title>Genome sequence of the chestnut blight fungus Cryphonectria parasitica EP155: A fundamental resource for an archetypical invasive plant pathogen.</title>
        <authorList>
            <person name="Crouch J.A."/>
            <person name="Dawe A."/>
            <person name="Aerts A."/>
            <person name="Barry K."/>
            <person name="Churchill A.C.L."/>
            <person name="Grimwood J."/>
            <person name="Hillman B."/>
            <person name="Milgroom M.G."/>
            <person name="Pangilinan J."/>
            <person name="Smith M."/>
            <person name="Salamov A."/>
            <person name="Schmutz J."/>
            <person name="Yadav J."/>
            <person name="Grigoriev I.V."/>
            <person name="Nuss D."/>
        </authorList>
    </citation>
    <scope>NUCLEOTIDE SEQUENCE</scope>
    <source>
        <strain evidence="4">EP155</strain>
    </source>
</reference>
<comment type="caution">
    <text evidence="4">The sequence shown here is derived from an EMBL/GenBank/DDBJ whole genome shotgun (WGS) entry which is preliminary data.</text>
</comment>
<evidence type="ECO:0000256" key="1">
    <source>
        <dbReference type="SAM" id="MobiDB-lite"/>
    </source>
</evidence>
<organism evidence="4 5">
    <name type="scientific">Cryphonectria parasitica (strain ATCC 38755 / EP155)</name>
    <dbReference type="NCBI Taxonomy" id="660469"/>
    <lineage>
        <taxon>Eukaryota</taxon>
        <taxon>Fungi</taxon>
        <taxon>Dikarya</taxon>
        <taxon>Ascomycota</taxon>
        <taxon>Pezizomycotina</taxon>
        <taxon>Sordariomycetes</taxon>
        <taxon>Sordariomycetidae</taxon>
        <taxon>Diaporthales</taxon>
        <taxon>Cryphonectriaceae</taxon>
        <taxon>Cryphonectria-Endothia species complex</taxon>
        <taxon>Cryphonectria</taxon>
    </lineage>
</organism>